<feature type="compositionally biased region" description="Low complexity" evidence="1">
    <location>
        <begin position="316"/>
        <end position="331"/>
    </location>
</feature>
<gene>
    <name evidence="2" type="ORF">SAMN04488502_101293</name>
</gene>
<feature type="compositionally biased region" description="Low complexity" evidence="1">
    <location>
        <begin position="267"/>
        <end position="278"/>
    </location>
</feature>
<dbReference type="OrthoDB" id="1672732at2"/>
<name>A0A1G9LB98_9FIRM</name>
<feature type="region of interest" description="Disordered" evidence="1">
    <location>
        <begin position="1"/>
        <end position="61"/>
    </location>
</feature>
<reference evidence="2 3" key="1">
    <citation type="submission" date="2016-10" db="EMBL/GenBank/DDBJ databases">
        <authorList>
            <person name="de Groot N.N."/>
        </authorList>
    </citation>
    <scope>NUCLEOTIDE SEQUENCE [LARGE SCALE GENOMIC DNA]</scope>
    <source>
        <strain evidence="2 3">DSM 1736</strain>
    </source>
</reference>
<evidence type="ECO:0000313" key="3">
    <source>
        <dbReference type="Proteomes" id="UP000214880"/>
    </source>
</evidence>
<dbReference type="STRING" id="146817.SAMN04488502_101293"/>
<keyword evidence="3" id="KW-1185">Reference proteome</keyword>
<dbReference type="RefSeq" id="WP_092067566.1">
    <property type="nucleotide sequence ID" value="NZ_FNHB01000001.1"/>
</dbReference>
<evidence type="ECO:0000313" key="2">
    <source>
        <dbReference type="EMBL" id="SDL59106.1"/>
    </source>
</evidence>
<feature type="region of interest" description="Disordered" evidence="1">
    <location>
        <begin position="249"/>
        <end position="286"/>
    </location>
</feature>
<organism evidence="2 3">
    <name type="scientific">Dendrosporobacter quercicolus</name>
    <dbReference type="NCBI Taxonomy" id="146817"/>
    <lineage>
        <taxon>Bacteria</taxon>
        <taxon>Bacillati</taxon>
        <taxon>Bacillota</taxon>
        <taxon>Negativicutes</taxon>
        <taxon>Selenomonadales</taxon>
        <taxon>Sporomusaceae</taxon>
        <taxon>Dendrosporobacter</taxon>
    </lineage>
</organism>
<evidence type="ECO:0008006" key="4">
    <source>
        <dbReference type="Google" id="ProtNLM"/>
    </source>
</evidence>
<dbReference type="Proteomes" id="UP000214880">
    <property type="component" value="Unassembled WGS sequence"/>
</dbReference>
<protein>
    <recommendedName>
        <fullName evidence="4">Hook-length control protein FliK</fullName>
    </recommendedName>
</protein>
<accession>A0A1G9LB98</accession>
<dbReference type="AlphaFoldDB" id="A0A1G9LB98"/>
<dbReference type="EMBL" id="FNHB01000001">
    <property type="protein sequence ID" value="SDL59106.1"/>
    <property type="molecule type" value="Genomic_DNA"/>
</dbReference>
<sequence length="577" mass="60496">MKVEISSSGTAAAPMPGTGGSDSKTPVAGSPAFTAEAAEQPSPAGGEENRSQGNAAAEPASRSQLLIENSIKALLAQLAKSLSGRNQLLESLPPEVRSQAEHILQQTMPKGQALAGGLFSLLKAQASTAEQLKALAGTLNNYHAGSADAVNKLPDSVIRLFKQALQLKAVDGGTVRIDGPALLKLAGQLADDGSKSQAAATIQQFWNHSLLANNENIGQGLQQLIKSFLGTLPTAGNNEEGAGKAFADLPAASGSAGPKAESAAVKQAAPNAAEQPPAGVKQQLSAIQPSAAKTAAGSSVVQSTEIAQREFEANVSPGKPASAAAGQQAPGYRQPSAGSPAEEAVLRQFMKELAQNTIMTRQTQLSGNDAAALKQLLSDGHITAKDWANLTRFLKASVQAMPVTIRQAGEKVSELQQLWVMQQLSNLAELTGLPRKTTDSAGKLLEQLVQTLKSSFAPGSESIENHRSAAFTIPIYFGENQQHSYPAYIHMYHQSEESGAASGQERETWLRICLNTENAGVVDLVFRLYKDHQLNLRVGMGDHNAAQLFSGFIPEIKTAIETTPLIVSEISVGAIGE</sequence>
<evidence type="ECO:0000256" key="1">
    <source>
        <dbReference type="SAM" id="MobiDB-lite"/>
    </source>
</evidence>
<feature type="region of interest" description="Disordered" evidence="1">
    <location>
        <begin position="313"/>
        <end position="338"/>
    </location>
</feature>
<proteinExistence type="predicted"/>